<protein>
    <submittedName>
        <fullName evidence="2">Penicillin-binding protein 2</fullName>
    </submittedName>
</protein>
<name>A0A9D1L748_9FIRM</name>
<dbReference type="Proteomes" id="UP000824090">
    <property type="component" value="Unassembled WGS sequence"/>
</dbReference>
<dbReference type="PANTHER" id="PTHR30627">
    <property type="entry name" value="PEPTIDOGLYCAN D,D-TRANSPEPTIDASE"/>
    <property type="match status" value="1"/>
</dbReference>
<dbReference type="GO" id="GO:0005886">
    <property type="term" value="C:plasma membrane"/>
    <property type="evidence" value="ECO:0007669"/>
    <property type="project" value="TreeGrafter"/>
</dbReference>
<evidence type="ECO:0000259" key="1">
    <source>
        <dbReference type="Pfam" id="PF00905"/>
    </source>
</evidence>
<dbReference type="GO" id="GO:0071972">
    <property type="term" value="F:peptidoglycan L,D-transpeptidase activity"/>
    <property type="evidence" value="ECO:0007669"/>
    <property type="project" value="TreeGrafter"/>
</dbReference>
<dbReference type="InterPro" id="IPR001460">
    <property type="entry name" value="PCN-bd_Tpept"/>
</dbReference>
<accession>A0A9D1L748</accession>
<dbReference type="GO" id="GO:0071555">
    <property type="term" value="P:cell wall organization"/>
    <property type="evidence" value="ECO:0007669"/>
    <property type="project" value="TreeGrafter"/>
</dbReference>
<dbReference type="Pfam" id="PF00905">
    <property type="entry name" value="Transpeptidase"/>
    <property type="match status" value="1"/>
</dbReference>
<organism evidence="2 3">
    <name type="scientific">Candidatus Allocopromorpha excrementigallinarum</name>
    <dbReference type="NCBI Taxonomy" id="2840742"/>
    <lineage>
        <taxon>Bacteria</taxon>
        <taxon>Bacillati</taxon>
        <taxon>Bacillota</taxon>
        <taxon>Clostridia</taxon>
        <taxon>Eubacteriales</taxon>
        <taxon>Eubacteriaceae</taxon>
        <taxon>Eubacteriaceae incertae sedis</taxon>
        <taxon>Candidatus Allocopromorpha</taxon>
    </lineage>
</organism>
<dbReference type="Gene3D" id="3.40.710.10">
    <property type="entry name" value="DD-peptidase/beta-lactamase superfamily"/>
    <property type="match status" value="1"/>
</dbReference>
<dbReference type="SUPFAM" id="SSF56519">
    <property type="entry name" value="Penicillin binding protein dimerisation domain"/>
    <property type="match status" value="1"/>
</dbReference>
<proteinExistence type="predicted"/>
<comment type="caution">
    <text evidence="2">The sequence shown here is derived from an EMBL/GenBank/DDBJ whole genome shotgun (WGS) entry which is preliminary data.</text>
</comment>
<dbReference type="EMBL" id="DVMP01000161">
    <property type="protein sequence ID" value="HIU26645.1"/>
    <property type="molecule type" value="Genomic_DNA"/>
</dbReference>
<dbReference type="AlphaFoldDB" id="A0A9D1L748"/>
<feature type="domain" description="Penicillin-binding protein transpeptidase" evidence="1">
    <location>
        <begin position="231"/>
        <end position="527"/>
    </location>
</feature>
<dbReference type="Gene3D" id="3.90.1310.10">
    <property type="entry name" value="Penicillin-binding protein 2a (Domain 2)"/>
    <property type="match status" value="1"/>
</dbReference>
<dbReference type="InterPro" id="IPR036138">
    <property type="entry name" value="PBP_dimer_sf"/>
</dbReference>
<reference evidence="2" key="2">
    <citation type="journal article" date="2021" name="PeerJ">
        <title>Extensive microbial diversity within the chicken gut microbiome revealed by metagenomics and culture.</title>
        <authorList>
            <person name="Gilroy R."/>
            <person name="Ravi A."/>
            <person name="Getino M."/>
            <person name="Pursley I."/>
            <person name="Horton D.L."/>
            <person name="Alikhan N.F."/>
            <person name="Baker D."/>
            <person name="Gharbi K."/>
            <person name="Hall N."/>
            <person name="Watson M."/>
            <person name="Adriaenssens E.M."/>
            <person name="Foster-Nyarko E."/>
            <person name="Jarju S."/>
            <person name="Secka A."/>
            <person name="Antonio M."/>
            <person name="Oren A."/>
            <person name="Chaudhuri R.R."/>
            <person name="La Ragione R."/>
            <person name="Hildebrand F."/>
            <person name="Pallen M.J."/>
        </authorList>
    </citation>
    <scope>NUCLEOTIDE SEQUENCE</scope>
    <source>
        <strain evidence="2">ChiHcec3-6078</strain>
    </source>
</reference>
<dbReference type="SUPFAM" id="SSF56601">
    <property type="entry name" value="beta-lactamase/transpeptidase-like"/>
    <property type="match status" value="1"/>
</dbReference>
<gene>
    <name evidence="2" type="ORF">IAC50_09155</name>
</gene>
<dbReference type="GO" id="GO:0008658">
    <property type="term" value="F:penicillin binding"/>
    <property type="evidence" value="ECO:0007669"/>
    <property type="project" value="InterPro"/>
</dbReference>
<dbReference type="InterPro" id="IPR012338">
    <property type="entry name" value="Beta-lactam/transpept-like"/>
</dbReference>
<dbReference type="PANTHER" id="PTHR30627:SF24">
    <property type="entry name" value="PENICILLIN-BINDING PROTEIN 4B"/>
    <property type="match status" value="1"/>
</dbReference>
<evidence type="ECO:0000313" key="3">
    <source>
        <dbReference type="Proteomes" id="UP000824090"/>
    </source>
</evidence>
<evidence type="ECO:0000313" key="2">
    <source>
        <dbReference type="EMBL" id="HIU26645.1"/>
    </source>
</evidence>
<sequence length="542" mass="58571">MEDMRANLKRIIIIAAVLMTLLSARLAYIQLAGHEELSAATREQSLISLQGSNTRGIIYDINGSPLVADSRRYIYIIKKENFSRKTEERLKNAGAERVNGDNGDYLVYSSENYRKKTGSELIKEDQAYILEASARYSDKQAAAHLIGYVNRSDQSGAAGLELMFDEQLSGLNRRLYAVADVKGSILPGRGLLITSDNYSDSSVKEGIRTTVDREIQEAVENIIEGQKKDCAVVILNARTGGVTAMACTPGFNPNDINEHLDGGDDELVNKATQGEYPPGSVFKIVVAAAALEEGIEKDRAFTCSGGVNVEGIEISCETGGEGGHGEINMEEAFAGSCNSYFIRLGEELGWERISEAAREFHLGEKALEGYPQEKSGRLMTEAESRGAAIGNLSIGQGQTLTTPLQVARMTNIIASGGIDRGVHILAEEEEGEERVLSENTAEELGGMMEKTVKEGTAAPLEMTDEGDNPEAAVKTGTAQYGSGEHSGTHGWITGYAPCEEPEYTITVFVEDGESGTKDSGPVFRDIVRYLKKSGNYSMPTLA</sequence>
<dbReference type="InterPro" id="IPR050515">
    <property type="entry name" value="Beta-lactam/transpept"/>
</dbReference>
<reference evidence="2" key="1">
    <citation type="submission" date="2020-10" db="EMBL/GenBank/DDBJ databases">
        <authorList>
            <person name="Gilroy R."/>
        </authorList>
    </citation>
    <scope>NUCLEOTIDE SEQUENCE</scope>
    <source>
        <strain evidence="2">ChiHcec3-6078</strain>
    </source>
</reference>